<evidence type="ECO:0000259" key="1">
    <source>
        <dbReference type="PROSITE" id="PS50222"/>
    </source>
</evidence>
<dbReference type="Gene3D" id="3.30.450.50">
    <property type="entry name" value="Longin domain"/>
    <property type="match status" value="1"/>
</dbReference>
<evidence type="ECO:0000313" key="2">
    <source>
        <dbReference type="EMBL" id="CAK8996147.1"/>
    </source>
</evidence>
<keyword evidence="3" id="KW-1185">Reference proteome</keyword>
<protein>
    <recommendedName>
        <fullName evidence="1">EF-hand domain-containing protein</fullName>
    </recommendedName>
</protein>
<proteinExistence type="predicted"/>
<sequence length="373" mass="41462">MPQSGGRAELPFVAVGRLKDRITLAYHAEIDNAEQEEFLKTFQQLLQVSAQKLAAGQRTRLQWKSGTVCLLMDEQARFLYCVVTSSASYPKKRAHQMLRDLRSLVEKVTTKNLSRAAAFTLNNQLKESIGELVKKYQTTEASLCSGSPGVSSGLVRPGMVALRQEMEELLRCQQGPFAFLEQSRCLELLQSTGCTAEDYREATHIRVKDFLDLLPKMQVEAADKEAAGPQVALHEIFVHLKDVSSGVLKPNDLATAMQMAGMNPTTAEASEVLERAGRPESFTFETFQKSMEGALAEWSVRDQAQQLLSCFKVFDPQRTGVLSRQTIATILRSNGNCFPEEKLEEMLLGLPQSSQGIEYSHLVHYLLGPKDTA</sequence>
<dbReference type="EMBL" id="CAXAMN010001780">
    <property type="protein sequence ID" value="CAK8996147.1"/>
    <property type="molecule type" value="Genomic_DNA"/>
</dbReference>
<dbReference type="InterPro" id="IPR050230">
    <property type="entry name" value="CALM/Myosin/TropC-like"/>
</dbReference>
<reference evidence="2 3" key="1">
    <citation type="submission" date="2024-02" db="EMBL/GenBank/DDBJ databases">
        <authorList>
            <person name="Chen Y."/>
            <person name="Shah S."/>
            <person name="Dougan E. K."/>
            <person name="Thang M."/>
            <person name="Chan C."/>
        </authorList>
    </citation>
    <scope>NUCLEOTIDE SEQUENCE [LARGE SCALE GENOMIC DNA]</scope>
</reference>
<evidence type="ECO:0000313" key="3">
    <source>
        <dbReference type="Proteomes" id="UP001642484"/>
    </source>
</evidence>
<dbReference type="InterPro" id="IPR011012">
    <property type="entry name" value="Longin-like_dom_sf"/>
</dbReference>
<dbReference type="SUPFAM" id="SSF47473">
    <property type="entry name" value="EF-hand"/>
    <property type="match status" value="1"/>
</dbReference>
<dbReference type="InterPro" id="IPR002048">
    <property type="entry name" value="EF_hand_dom"/>
</dbReference>
<accession>A0ABP0I0L0</accession>
<gene>
    <name evidence="2" type="ORF">CCMP2556_LOCUS4332</name>
</gene>
<dbReference type="PANTHER" id="PTHR23048:SF32">
    <property type="entry name" value="DYNEIN REGULATORY COMPLEX PROTEIN 8"/>
    <property type="match status" value="1"/>
</dbReference>
<dbReference type="Gene3D" id="1.10.238.10">
    <property type="entry name" value="EF-hand"/>
    <property type="match status" value="1"/>
</dbReference>
<name>A0ABP0I0L0_9DINO</name>
<feature type="domain" description="EF-hand" evidence="1">
    <location>
        <begin position="302"/>
        <end position="337"/>
    </location>
</feature>
<dbReference type="SUPFAM" id="SSF64356">
    <property type="entry name" value="SNARE-like"/>
    <property type="match status" value="1"/>
</dbReference>
<dbReference type="InterPro" id="IPR011992">
    <property type="entry name" value="EF-hand-dom_pair"/>
</dbReference>
<dbReference type="PANTHER" id="PTHR23048">
    <property type="entry name" value="MYOSIN LIGHT CHAIN 1, 3"/>
    <property type="match status" value="1"/>
</dbReference>
<organism evidence="2 3">
    <name type="scientific">Durusdinium trenchii</name>
    <dbReference type="NCBI Taxonomy" id="1381693"/>
    <lineage>
        <taxon>Eukaryota</taxon>
        <taxon>Sar</taxon>
        <taxon>Alveolata</taxon>
        <taxon>Dinophyceae</taxon>
        <taxon>Suessiales</taxon>
        <taxon>Symbiodiniaceae</taxon>
        <taxon>Durusdinium</taxon>
    </lineage>
</organism>
<dbReference type="Proteomes" id="UP001642484">
    <property type="component" value="Unassembled WGS sequence"/>
</dbReference>
<dbReference type="PROSITE" id="PS50222">
    <property type="entry name" value="EF_HAND_2"/>
    <property type="match status" value="1"/>
</dbReference>
<comment type="caution">
    <text evidence="2">The sequence shown here is derived from an EMBL/GenBank/DDBJ whole genome shotgun (WGS) entry which is preliminary data.</text>
</comment>